<evidence type="ECO:0000313" key="2">
    <source>
        <dbReference type="Proteomes" id="UP000186218"/>
    </source>
</evidence>
<keyword evidence="2" id="KW-1185">Reference proteome</keyword>
<dbReference type="RefSeq" id="WP_076477880.1">
    <property type="nucleotide sequence ID" value="NZ_FTNT01000003.1"/>
</dbReference>
<dbReference type="Proteomes" id="UP000186218">
    <property type="component" value="Unassembled WGS sequence"/>
</dbReference>
<proteinExistence type="predicted"/>
<reference evidence="1 2" key="1">
    <citation type="submission" date="2017-01" db="EMBL/GenBank/DDBJ databases">
        <authorList>
            <person name="Mah S.A."/>
            <person name="Swanson W.J."/>
            <person name="Moy G.W."/>
            <person name="Vacquier V.D."/>
        </authorList>
    </citation>
    <scope>NUCLEOTIDE SEQUENCE [LARGE SCALE GENOMIC DNA]</scope>
    <source>
        <strain evidence="1 2">CPCC 203464</strain>
    </source>
</reference>
<dbReference type="EMBL" id="FTNT01000003">
    <property type="protein sequence ID" value="SIR88717.1"/>
    <property type="molecule type" value="Genomic_DNA"/>
</dbReference>
<protein>
    <submittedName>
        <fullName evidence="1">Uncharacterized protein</fullName>
    </submittedName>
</protein>
<organism evidence="1 2">
    <name type="scientific">Williamsia sterculiae</name>
    <dbReference type="NCBI Taxonomy" id="1344003"/>
    <lineage>
        <taxon>Bacteria</taxon>
        <taxon>Bacillati</taxon>
        <taxon>Actinomycetota</taxon>
        <taxon>Actinomycetes</taxon>
        <taxon>Mycobacteriales</taxon>
        <taxon>Nocardiaceae</taxon>
        <taxon>Williamsia</taxon>
    </lineage>
</organism>
<dbReference type="OrthoDB" id="5188961at2"/>
<dbReference type="STRING" id="1344003.SAMN05445060_1418"/>
<dbReference type="AlphaFoldDB" id="A0A1N7EKU0"/>
<name>A0A1N7EKU0_9NOCA</name>
<gene>
    <name evidence="1" type="ORF">SAMN05445060_1418</name>
</gene>
<sequence length="272" mass="28304">MTELDFDARADARGAITALGTWAAAWRSDRCAPDDVLDAMAIATTVGDTSPLTHRVTGAGPRLGGGSDDAGSEALLTLIRSAEEIGILLVAPGDLHGLPAGPARAAALDTGEVLLLTFASETSIALSARRVDRYTVTWGVHDAGTATVPVGRSLAEMEYALREGVRDAAQLLGQLGGPGARTPADLRQRIAAAATSAHIHLPPETDPRVDRVLAQSAQVEAIVVVAEQTSREFGLTAAARDDGDRAFAALWTLTRAARMTALNTVIADLAER</sequence>
<accession>A0A1N7EKU0</accession>
<evidence type="ECO:0000313" key="1">
    <source>
        <dbReference type="EMBL" id="SIR88717.1"/>
    </source>
</evidence>